<proteinExistence type="predicted"/>
<keyword evidence="10" id="KW-0575">Peroxidase</keyword>
<keyword evidence="7" id="KW-0408">Iron</keyword>
<evidence type="ECO:0000256" key="3">
    <source>
        <dbReference type="ARBA" id="ARBA00022723"/>
    </source>
</evidence>
<dbReference type="InterPro" id="IPR036909">
    <property type="entry name" value="Cyt_c-like_dom_sf"/>
</dbReference>
<evidence type="ECO:0000256" key="8">
    <source>
        <dbReference type="SAM" id="MobiDB-lite"/>
    </source>
</evidence>
<gene>
    <name evidence="10" type="primary">ccpA</name>
    <name evidence="10" type="ORF">KBTEX_02370</name>
</gene>
<dbReference type="InterPro" id="IPR004852">
    <property type="entry name" value="Di-haem_cyt_c_peroxidsae"/>
</dbReference>
<dbReference type="Pfam" id="PF00034">
    <property type="entry name" value="Cytochrom_C"/>
    <property type="match status" value="1"/>
</dbReference>
<dbReference type="PROSITE" id="PS51007">
    <property type="entry name" value="CYTC"/>
    <property type="match status" value="2"/>
</dbReference>
<dbReference type="SUPFAM" id="SSF46626">
    <property type="entry name" value="Cytochrome c"/>
    <property type="match status" value="2"/>
</dbReference>
<evidence type="ECO:0000259" key="9">
    <source>
        <dbReference type="PROSITE" id="PS51007"/>
    </source>
</evidence>
<organism evidence="10">
    <name type="scientific">uncultured organism</name>
    <dbReference type="NCBI Taxonomy" id="155900"/>
    <lineage>
        <taxon>unclassified sequences</taxon>
        <taxon>environmental samples</taxon>
    </lineage>
</organism>
<evidence type="ECO:0000256" key="1">
    <source>
        <dbReference type="ARBA" id="ARBA00004418"/>
    </source>
</evidence>
<sequence>MASIPLRALPLAVLLVAGGAHADSQLMEMAKGSFEPIPEPPANVDGVKVTDDMVILGKKLFFDPRLSGSQTISCNTCHNLGMGGDDNQPTSLGHGWQRGPRNAPTVFNAVYNVAQFWDGRASDLKEQAKGPIQAGVEMHNTPKRVVETIKSMDPYVEDFEAAFPDQSDPVTFDNVAAAIQAYEATLLTPDAPFDRYLKGDEDALSDHQKEGLQAFMNKGCVACHNGINVGGQGYYPFGLVEKPGADVLPENDKGRFSVTGTATDEYVFRAPSLRNVAVTEPYFHSGQVWDLTQAVAIMGEAQLGQELSDKEVSAITAFLESLTGPMPDVSYPQLPPNGANTPRPLEAPAPTRNPQG</sequence>
<evidence type="ECO:0000313" key="10">
    <source>
        <dbReference type="EMBL" id="QEA06041.1"/>
    </source>
</evidence>
<keyword evidence="3" id="KW-0479">Metal-binding</keyword>
<feature type="region of interest" description="Disordered" evidence="8">
    <location>
        <begin position="325"/>
        <end position="356"/>
    </location>
</feature>
<dbReference type="InterPro" id="IPR009056">
    <property type="entry name" value="Cyt_c-like_dom"/>
</dbReference>
<dbReference type="PIRSF" id="PIRSF000294">
    <property type="entry name" value="Cytochrome-c_peroxidase"/>
    <property type="match status" value="1"/>
</dbReference>
<name>A0A5B8RBM7_9ZZZZ</name>
<dbReference type="PANTHER" id="PTHR30600:SF7">
    <property type="entry name" value="CYTOCHROME C PEROXIDASE-RELATED"/>
    <property type="match status" value="1"/>
</dbReference>
<evidence type="ECO:0000256" key="7">
    <source>
        <dbReference type="ARBA" id="ARBA00023004"/>
    </source>
</evidence>
<dbReference type="GO" id="GO:0004130">
    <property type="term" value="F:cytochrome-c peroxidase activity"/>
    <property type="evidence" value="ECO:0007669"/>
    <property type="project" value="UniProtKB-EC"/>
</dbReference>
<dbReference type="InterPro" id="IPR051395">
    <property type="entry name" value="Cytochrome_c_Peroxidase/MauG"/>
</dbReference>
<feature type="domain" description="Cytochrome c" evidence="9">
    <location>
        <begin position="52"/>
        <end position="160"/>
    </location>
</feature>
<dbReference type="EC" id="1.11.1.5" evidence="10"/>
<dbReference type="GO" id="GO:0046872">
    <property type="term" value="F:metal ion binding"/>
    <property type="evidence" value="ECO:0007669"/>
    <property type="project" value="UniProtKB-KW"/>
</dbReference>
<dbReference type="EMBL" id="MN079122">
    <property type="protein sequence ID" value="QEA06041.1"/>
    <property type="molecule type" value="Genomic_DNA"/>
</dbReference>
<dbReference type="Gene3D" id="1.10.760.10">
    <property type="entry name" value="Cytochrome c-like domain"/>
    <property type="match status" value="2"/>
</dbReference>
<dbReference type="FunFam" id="1.10.760.10:FF:000020">
    <property type="entry name" value="Cytochrome c peroxidase"/>
    <property type="match status" value="1"/>
</dbReference>
<evidence type="ECO:0000256" key="2">
    <source>
        <dbReference type="ARBA" id="ARBA00022617"/>
    </source>
</evidence>
<evidence type="ECO:0000256" key="4">
    <source>
        <dbReference type="ARBA" id="ARBA00022729"/>
    </source>
</evidence>
<protein>
    <submittedName>
        <fullName evidence="10">Cytochrome c551 peroxidase</fullName>
        <ecNumber evidence="10">1.11.1.5</ecNumber>
    </submittedName>
</protein>
<keyword evidence="5" id="KW-0574">Periplasm</keyword>
<dbReference type="InterPro" id="IPR026259">
    <property type="entry name" value="MauG/Cytc_peroxidase"/>
</dbReference>
<dbReference type="AlphaFoldDB" id="A0A5B8RBM7"/>
<keyword evidence="2" id="KW-0349">Heme</keyword>
<evidence type="ECO:0000256" key="6">
    <source>
        <dbReference type="ARBA" id="ARBA00023002"/>
    </source>
</evidence>
<dbReference type="GO" id="GO:0009055">
    <property type="term" value="F:electron transfer activity"/>
    <property type="evidence" value="ECO:0007669"/>
    <property type="project" value="InterPro"/>
</dbReference>
<dbReference type="GO" id="GO:0020037">
    <property type="term" value="F:heme binding"/>
    <property type="evidence" value="ECO:0007669"/>
    <property type="project" value="InterPro"/>
</dbReference>
<reference evidence="10" key="1">
    <citation type="submission" date="2019-06" db="EMBL/GenBank/DDBJ databases">
        <authorList>
            <person name="Murdoch R.W."/>
            <person name="Fathepure B."/>
        </authorList>
    </citation>
    <scope>NUCLEOTIDE SEQUENCE</scope>
</reference>
<accession>A0A5B8RBM7</accession>
<dbReference type="PANTHER" id="PTHR30600">
    <property type="entry name" value="CYTOCHROME C PEROXIDASE-RELATED"/>
    <property type="match status" value="1"/>
</dbReference>
<keyword evidence="6 10" id="KW-0560">Oxidoreductase</keyword>
<comment type="subcellular location">
    <subcellularLocation>
        <location evidence="1">Periplasm</location>
    </subcellularLocation>
</comment>
<feature type="domain" description="Cytochrome c" evidence="9">
    <location>
        <begin position="206"/>
        <end position="323"/>
    </location>
</feature>
<keyword evidence="4" id="KW-0732">Signal</keyword>
<evidence type="ECO:0000256" key="5">
    <source>
        <dbReference type="ARBA" id="ARBA00022764"/>
    </source>
</evidence>
<dbReference type="Pfam" id="PF03150">
    <property type="entry name" value="CCP_MauG"/>
    <property type="match status" value="1"/>
</dbReference>